<name>A0ABU7VIR9_9BACI</name>
<keyword evidence="2" id="KW-1185">Reference proteome</keyword>
<dbReference type="Proteomes" id="UP001356080">
    <property type="component" value="Unassembled WGS sequence"/>
</dbReference>
<protein>
    <submittedName>
        <fullName evidence="1">Uncharacterized protein</fullName>
    </submittedName>
</protein>
<accession>A0ABU7VIR9</accession>
<sequence>MIKNMVVYGEFGFLATEKQFVFLIEGNIYGPFHNKDWKRIVKTLREEK</sequence>
<organism evidence="1 2">
    <name type="scientific">Virgibacillus dokdonensis</name>
    <dbReference type="NCBI Taxonomy" id="302167"/>
    <lineage>
        <taxon>Bacteria</taxon>
        <taxon>Bacillati</taxon>
        <taxon>Bacillota</taxon>
        <taxon>Bacilli</taxon>
        <taxon>Bacillales</taxon>
        <taxon>Bacillaceae</taxon>
        <taxon>Virgibacillus</taxon>
    </lineage>
</organism>
<evidence type="ECO:0000313" key="2">
    <source>
        <dbReference type="Proteomes" id="UP001356080"/>
    </source>
</evidence>
<dbReference type="RefSeq" id="WP_331805662.1">
    <property type="nucleotide sequence ID" value="NZ_JAZHPM010000026.1"/>
</dbReference>
<dbReference type="EMBL" id="JAZHPM010000026">
    <property type="protein sequence ID" value="MEF2293112.1"/>
    <property type="molecule type" value="Genomic_DNA"/>
</dbReference>
<comment type="caution">
    <text evidence="1">The sequence shown here is derived from an EMBL/GenBank/DDBJ whole genome shotgun (WGS) entry which is preliminary data.</text>
</comment>
<evidence type="ECO:0000313" key="1">
    <source>
        <dbReference type="EMBL" id="MEF2293112.1"/>
    </source>
</evidence>
<gene>
    <name evidence="1" type="ORF">V2W34_14015</name>
</gene>
<proteinExistence type="predicted"/>
<reference evidence="1 2" key="1">
    <citation type="submission" date="2024-01" db="EMBL/GenBank/DDBJ databases">
        <title>Survival strategy associated with biotechnological potential of Virgibacillus dokdonensis T4.6 isolated from salt-fermented shrimp paste.</title>
        <authorList>
            <person name="Doan T.V."/>
            <person name="Quach N.T."/>
            <person name="Phi Q.-T."/>
        </authorList>
    </citation>
    <scope>NUCLEOTIDE SEQUENCE [LARGE SCALE GENOMIC DNA]</scope>
    <source>
        <strain evidence="1 2">T4.6</strain>
    </source>
</reference>